<dbReference type="InterPro" id="IPR000713">
    <property type="entry name" value="Mur_ligase_N"/>
</dbReference>
<evidence type="ECO:0000259" key="2">
    <source>
        <dbReference type="Pfam" id="PF08245"/>
    </source>
</evidence>
<dbReference type="STRING" id="262004.SAMN04489796_10781"/>
<dbReference type="OrthoDB" id="9804126at2"/>
<dbReference type="SUPFAM" id="SSF53244">
    <property type="entry name" value="MurD-like peptide ligases, peptide-binding domain"/>
    <property type="match status" value="1"/>
</dbReference>
<dbReference type="RefSeq" id="WP_092469434.1">
    <property type="nucleotide sequence ID" value="NZ_FNCZ01000007.1"/>
</dbReference>
<evidence type="ECO:0000259" key="1">
    <source>
        <dbReference type="Pfam" id="PF01225"/>
    </source>
</evidence>
<feature type="domain" description="Mur ligase central" evidence="2">
    <location>
        <begin position="108"/>
        <end position="280"/>
    </location>
</feature>
<dbReference type="GO" id="GO:0016881">
    <property type="term" value="F:acid-amino acid ligase activity"/>
    <property type="evidence" value="ECO:0007669"/>
    <property type="project" value="InterPro"/>
</dbReference>
<protein>
    <submittedName>
        <fullName evidence="3">UDP-N-acetylmuramate: L-alanyl-gamma-D-glutamyl-meso-diaminopimelate ligase</fullName>
    </submittedName>
</protein>
<dbReference type="InterPro" id="IPR050061">
    <property type="entry name" value="MurCDEF_pg_biosynth"/>
</dbReference>
<gene>
    <name evidence="3" type="ORF">SAMN04489796_10781</name>
</gene>
<dbReference type="InterPro" id="IPR036615">
    <property type="entry name" value="Mur_ligase_C_dom_sf"/>
</dbReference>
<evidence type="ECO:0000313" key="4">
    <source>
        <dbReference type="Proteomes" id="UP000199492"/>
    </source>
</evidence>
<feature type="domain" description="Mur ligase N-terminal catalytic" evidence="1">
    <location>
        <begin position="3"/>
        <end position="103"/>
    </location>
</feature>
<dbReference type="PANTHER" id="PTHR43445:SF3">
    <property type="entry name" value="UDP-N-ACETYLMURAMATE--L-ALANINE LIGASE"/>
    <property type="match status" value="1"/>
</dbReference>
<dbReference type="Gene3D" id="3.40.50.720">
    <property type="entry name" value="NAD(P)-binding Rossmann-like Domain"/>
    <property type="match status" value="1"/>
</dbReference>
<dbReference type="PANTHER" id="PTHR43445">
    <property type="entry name" value="UDP-N-ACETYLMURAMATE--L-ALANINE LIGASE-RELATED"/>
    <property type="match status" value="1"/>
</dbReference>
<evidence type="ECO:0000313" key="3">
    <source>
        <dbReference type="EMBL" id="SDI11645.1"/>
    </source>
</evidence>
<dbReference type="AlphaFoldDB" id="A0A1G8HY57"/>
<dbReference type="Pfam" id="PF08245">
    <property type="entry name" value="Mur_ligase_M"/>
    <property type="match status" value="1"/>
</dbReference>
<organism evidence="3 4">
    <name type="scientific">Winogradskyella thalassocola</name>
    <dbReference type="NCBI Taxonomy" id="262004"/>
    <lineage>
        <taxon>Bacteria</taxon>
        <taxon>Pseudomonadati</taxon>
        <taxon>Bacteroidota</taxon>
        <taxon>Flavobacteriia</taxon>
        <taxon>Flavobacteriales</taxon>
        <taxon>Flavobacteriaceae</taxon>
        <taxon>Winogradskyella</taxon>
    </lineage>
</organism>
<dbReference type="SUPFAM" id="SSF51984">
    <property type="entry name" value="MurCD N-terminal domain"/>
    <property type="match status" value="1"/>
</dbReference>
<keyword evidence="4" id="KW-1185">Reference proteome</keyword>
<sequence length="451" mass="50521">MNVHFIAIGGAAMHNLALALHNKGYKVTGSDDTIFEPSKSRLEAKGLLPGAFGWYPEKITSDLEAIVLGMHAKADNPELLKAQELGLKIYSYPEFLYEQAKNKTRVVIGGSHGKTTITSMILHVMHYHDRDVDYMVGAQLDGFDVMVKLTEDNDFIVLEGDEYLSSPIDLRPKFHLYKPNIALLSGIAWDHINVFPTYENYVDQFSIFVDSIVTGGSINYNEEDSEVKRVVEASENQIRKIAYKTPEYTVEDGETLLETPEGPMPIEVFGAHNLNNLAGAKWICQHMGIDEDDFYEAISTFKGASKRLEKIAESKTSVAYKDFAHSPSKVEATTKAVKEQYSNRTLVACLELHTYSSLNAEFLKEYKGALDAADVAVVFYSPHAVEIKKLEEVTETQIANAFGRDDLIIYTNPEDFKNFLFSQKFDNKSLLLMSSGNYGGLDFDEVKNLIK</sequence>
<dbReference type="Gene3D" id="3.90.190.20">
    <property type="entry name" value="Mur ligase, C-terminal domain"/>
    <property type="match status" value="1"/>
</dbReference>
<dbReference type="InterPro" id="IPR036565">
    <property type="entry name" value="Mur-like_cat_sf"/>
</dbReference>
<dbReference type="SUPFAM" id="SSF53623">
    <property type="entry name" value="MurD-like peptide ligases, catalytic domain"/>
    <property type="match status" value="1"/>
</dbReference>
<reference evidence="4" key="1">
    <citation type="submission" date="2016-10" db="EMBL/GenBank/DDBJ databases">
        <authorList>
            <person name="Varghese N."/>
            <person name="Submissions S."/>
        </authorList>
    </citation>
    <scope>NUCLEOTIDE SEQUENCE [LARGE SCALE GENOMIC DNA]</scope>
    <source>
        <strain evidence="4">DSM 15363</strain>
    </source>
</reference>
<keyword evidence="3" id="KW-0436">Ligase</keyword>
<name>A0A1G8HY57_9FLAO</name>
<proteinExistence type="predicted"/>
<dbReference type="Pfam" id="PF01225">
    <property type="entry name" value="Mur_ligase"/>
    <property type="match status" value="1"/>
</dbReference>
<accession>A0A1G8HY57</accession>
<dbReference type="Gene3D" id="3.40.1190.10">
    <property type="entry name" value="Mur-like, catalytic domain"/>
    <property type="match status" value="1"/>
</dbReference>
<dbReference type="Proteomes" id="UP000199492">
    <property type="component" value="Unassembled WGS sequence"/>
</dbReference>
<dbReference type="InterPro" id="IPR013221">
    <property type="entry name" value="Mur_ligase_cen"/>
</dbReference>
<dbReference type="EMBL" id="FNCZ01000007">
    <property type="protein sequence ID" value="SDI11645.1"/>
    <property type="molecule type" value="Genomic_DNA"/>
</dbReference>
<dbReference type="GO" id="GO:0005524">
    <property type="term" value="F:ATP binding"/>
    <property type="evidence" value="ECO:0007669"/>
    <property type="project" value="InterPro"/>
</dbReference>